<name>A0A154ILX3_RHILE</name>
<feature type="transmembrane region" description="Helical" evidence="1">
    <location>
        <begin position="60"/>
        <end position="80"/>
    </location>
</feature>
<keyword evidence="1" id="KW-1133">Transmembrane helix</keyword>
<protein>
    <submittedName>
        <fullName evidence="2">Uncharacterized protein</fullName>
    </submittedName>
</protein>
<keyword evidence="1" id="KW-0472">Membrane</keyword>
<dbReference type="AlphaFoldDB" id="A0A154ILX3"/>
<dbReference type="EMBL" id="LVYU01000079">
    <property type="protein sequence ID" value="KZB01523.1"/>
    <property type="molecule type" value="Genomic_DNA"/>
</dbReference>
<accession>A0A154ILX3</accession>
<keyword evidence="1" id="KW-0812">Transmembrane</keyword>
<gene>
    <name evidence="2" type="ORF">A4A59_01185</name>
</gene>
<proteinExistence type="predicted"/>
<evidence type="ECO:0000313" key="2">
    <source>
        <dbReference type="EMBL" id="KZB01523.1"/>
    </source>
</evidence>
<evidence type="ECO:0000256" key="1">
    <source>
        <dbReference type="SAM" id="Phobius"/>
    </source>
</evidence>
<sequence length="273" mass="30279">MRFNTEMWEKAFAAAGGFLIGVLLFAVGREVVLAFAENPPAIVLRAVFHWLGTFRWLYDYQTIIALIGAWWAAQAVYNQIRQAERFVKNQAATRRAVASATLPLALTELSDYAHRCIDDLILVHNACVSGSLPSAAVVNPFPSIPVAAVAQIREMIEAADEAERVFLSTLLASLQVQHSRLAGLVRDHVRAGHIVLTLNIERYILDAGDIYARTASMYRFARGIENRIPGGIRKIEIANSLSVCGVVPPIYDTILQNYDLNSQEEWVSPFRAV</sequence>
<comment type="caution">
    <text evidence="2">The sequence shown here is derived from an EMBL/GenBank/DDBJ whole genome shotgun (WGS) entry which is preliminary data.</text>
</comment>
<dbReference type="RefSeq" id="WP_062941198.1">
    <property type="nucleotide sequence ID" value="NZ_CP171844.1"/>
</dbReference>
<organism evidence="2">
    <name type="scientific">Rhizobium leguminosarum</name>
    <dbReference type="NCBI Taxonomy" id="384"/>
    <lineage>
        <taxon>Bacteria</taxon>
        <taxon>Pseudomonadati</taxon>
        <taxon>Pseudomonadota</taxon>
        <taxon>Alphaproteobacteria</taxon>
        <taxon>Hyphomicrobiales</taxon>
        <taxon>Rhizobiaceae</taxon>
        <taxon>Rhizobium/Agrobacterium group</taxon>
        <taxon>Rhizobium</taxon>
    </lineage>
</organism>
<reference evidence="2" key="1">
    <citation type="submission" date="2016-03" db="EMBL/GenBank/DDBJ databases">
        <title>Microsymbionts genomes from the relict species Vavilovia formosa.</title>
        <authorList>
            <person name="Chirak E."/>
            <person name="Kimeklis A."/>
            <person name="Kopat V."/>
            <person name="Andronov E."/>
        </authorList>
    </citation>
    <scope>NUCLEOTIDE SEQUENCE [LARGE SCALE GENOMIC DNA]</scope>
    <source>
        <strain evidence="2">Vaf12</strain>
    </source>
</reference>